<evidence type="ECO:0000256" key="1">
    <source>
        <dbReference type="SAM" id="MobiDB-lite"/>
    </source>
</evidence>
<evidence type="ECO:0000313" key="3">
    <source>
        <dbReference type="Proteomes" id="UP000235104"/>
    </source>
</evidence>
<keyword evidence="3" id="KW-1185">Reference proteome</keyword>
<sequence length="168" mass="18107">MANSNLGKNIAARALKKGKNSTTSPSARPATRTAPQGTSAVVNDADNYLLKTTRKLKTDDFIDAGGTKSTTVKVPAEIHATMTRIKEEGGPGLGAQLLNALRTDPETGAVGDLTYDRPLRGPGSGFEGHAVFIRIPVAEYMVIRELSYNLNLPIAQLFLNAWRRQNED</sequence>
<dbReference type="EMBL" id="PKHR02000002">
    <property type="protein sequence ID" value="MEM5984618.1"/>
    <property type="molecule type" value="Genomic_DNA"/>
</dbReference>
<comment type="caution">
    <text evidence="2">The sequence shown here is derived from an EMBL/GenBank/DDBJ whole genome shotgun (WGS) entry which is preliminary data.</text>
</comment>
<evidence type="ECO:0000313" key="2">
    <source>
        <dbReference type="EMBL" id="MEM5984618.1"/>
    </source>
</evidence>
<name>A0ABU9UEG3_9CORY</name>
<protein>
    <submittedName>
        <fullName evidence="2">Uncharacterized protein</fullName>
    </submittedName>
</protein>
<accession>A0ABU9UEG3</accession>
<dbReference type="Proteomes" id="UP000235104">
    <property type="component" value="Unassembled WGS sequence"/>
</dbReference>
<dbReference type="RefSeq" id="WP_070531120.1">
    <property type="nucleotide sequence ID" value="NZ_PKHR02000002.1"/>
</dbReference>
<gene>
    <name evidence="2" type="ORF">CYJ44_000355</name>
</gene>
<feature type="region of interest" description="Disordered" evidence="1">
    <location>
        <begin position="13"/>
        <end position="38"/>
    </location>
</feature>
<organism evidence="2 3">
    <name type="scientific">Corynebacterium hesseae</name>
    <dbReference type="NCBI Taxonomy" id="2913502"/>
    <lineage>
        <taxon>Bacteria</taxon>
        <taxon>Bacillati</taxon>
        <taxon>Actinomycetota</taxon>
        <taxon>Actinomycetes</taxon>
        <taxon>Mycobacteriales</taxon>
        <taxon>Corynebacteriaceae</taxon>
        <taxon>Corynebacterium</taxon>
    </lineage>
</organism>
<reference evidence="2" key="1">
    <citation type="submission" date="2017-12" db="EMBL/GenBank/DDBJ databases">
        <authorList>
            <person name="Thomas-White K."/>
            <person name="Wolfe A.J."/>
        </authorList>
    </citation>
    <scope>NUCLEOTIDE SEQUENCE</scope>
    <source>
        <strain evidence="2">UMB0043</strain>
    </source>
</reference>
<proteinExistence type="predicted"/>